<name>A0A0D2G4X8_9EURO</name>
<dbReference type="EMBL" id="KN846959">
    <property type="protein sequence ID" value="KIW67064.1"/>
    <property type="molecule type" value="Genomic_DNA"/>
</dbReference>
<proteinExistence type="predicted"/>
<feature type="compositionally biased region" description="Basic and acidic residues" evidence="1">
    <location>
        <begin position="240"/>
        <end position="264"/>
    </location>
</feature>
<feature type="region of interest" description="Disordered" evidence="1">
    <location>
        <begin position="232"/>
        <end position="298"/>
    </location>
</feature>
<reference evidence="3 4" key="1">
    <citation type="submission" date="2015-01" db="EMBL/GenBank/DDBJ databases">
        <title>The Genome Sequence of Capronia semiimmersa CBS27337.</title>
        <authorList>
            <consortium name="The Broad Institute Genomics Platform"/>
            <person name="Cuomo C."/>
            <person name="de Hoog S."/>
            <person name="Gorbushina A."/>
            <person name="Stielow B."/>
            <person name="Teixiera M."/>
            <person name="Abouelleil A."/>
            <person name="Chapman S.B."/>
            <person name="Priest M."/>
            <person name="Young S.K."/>
            <person name="Wortman J."/>
            <person name="Nusbaum C."/>
            <person name="Birren B."/>
        </authorList>
    </citation>
    <scope>NUCLEOTIDE SEQUENCE [LARGE SCALE GENOMIC DNA]</scope>
    <source>
        <strain evidence="3 4">CBS 27337</strain>
    </source>
</reference>
<dbReference type="Proteomes" id="UP000054266">
    <property type="component" value="Unassembled WGS sequence"/>
</dbReference>
<evidence type="ECO:0000256" key="1">
    <source>
        <dbReference type="SAM" id="MobiDB-lite"/>
    </source>
</evidence>
<evidence type="ECO:0000313" key="3">
    <source>
        <dbReference type="EMBL" id="KIW67064.1"/>
    </source>
</evidence>
<evidence type="ECO:0000313" key="4">
    <source>
        <dbReference type="Proteomes" id="UP000054266"/>
    </source>
</evidence>
<dbReference type="HOGENOM" id="CLU_070845_0_0_1"/>
<keyword evidence="2" id="KW-1133">Transmembrane helix</keyword>
<feature type="compositionally biased region" description="Low complexity" evidence="1">
    <location>
        <begin position="318"/>
        <end position="337"/>
    </location>
</feature>
<organism evidence="3 4">
    <name type="scientific">Phialophora macrospora</name>
    <dbReference type="NCBI Taxonomy" id="1851006"/>
    <lineage>
        <taxon>Eukaryota</taxon>
        <taxon>Fungi</taxon>
        <taxon>Dikarya</taxon>
        <taxon>Ascomycota</taxon>
        <taxon>Pezizomycotina</taxon>
        <taxon>Eurotiomycetes</taxon>
        <taxon>Chaetothyriomycetidae</taxon>
        <taxon>Chaetothyriales</taxon>
        <taxon>Herpotrichiellaceae</taxon>
        <taxon>Phialophora</taxon>
    </lineage>
</organism>
<keyword evidence="2" id="KW-0472">Membrane</keyword>
<keyword evidence="2" id="KW-0812">Transmembrane</keyword>
<feature type="region of interest" description="Disordered" evidence="1">
    <location>
        <begin position="312"/>
        <end position="371"/>
    </location>
</feature>
<evidence type="ECO:0000256" key="2">
    <source>
        <dbReference type="SAM" id="Phobius"/>
    </source>
</evidence>
<keyword evidence="4" id="KW-1185">Reference proteome</keyword>
<feature type="transmembrane region" description="Helical" evidence="2">
    <location>
        <begin position="98"/>
        <end position="118"/>
    </location>
</feature>
<dbReference type="AlphaFoldDB" id="A0A0D2G4X8"/>
<feature type="transmembrane region" description="Helical" evidence="2">
    <location>
        <begin position="6"/>
        <end position="25"/>
    </location>
</feature>
<accession>A0A0D2G4X8</accession>
<feature type="transmembrane region" description="Helical" evidence="2">
    <location>
        <begin position="46"/>
        <end position="70"/>
    </location>
</feature>
<protein>
    <submittedName>
        <fullName evidence="3">Uncharacterized protein</fullName>
    </submittedName>
</protein>
<gene>
    <name evidence="3" type="ORF">PV04_06340</name>
</gene>
<sequence>MQVRAAQVVLLILSLILSIIVLIASSKYAAWSHSMVSAAAGTWLPLVFYVGTIPFFSLLYIVAHLAALQFNGVPSPPYPPNRGSSSPKSNAQPYNADYAVTTTFFILCFTVLYTLAWLGQSILCTSCELAPILQGHQGLVPKWCPQSRFRDSGQPGLANMLGTLAPVKDFLQWVMVVLAAALIECARREYIRAELVRRQQVRMMGAGVDFGGPSQGANVVFQTKTPGIELNEISAPKLTFRAEEEARRKKEDEEKKRREEDKKKPLPGGGGPLPPRPIGPGAPGKKDNYYGNGMGLKRSGTLNYMYESRVAAGPGPVATEPAAPRPAQTTAPKRPTQPVAPPPPGNKDNYYGNATGLKRSGTLNYMYESRI</sequence>